<dbReference type="AlphaFoldDB" id="A0A0E9WYV5"/>
<reference evidence="1" key="1">
    <citation type="submission" date="2014-11" db="EMBL/GenBank/DDBJ databases">
        <authorList>
            <person name="Amaro Gonzalez C."/>
        </authorList>
    </citation>
    <scope>NUCLEOTIDE SEQUENCE</scope>
</reference>
<reference evidence="1" key="2">
    <citation type="journal article" date="2015" name="Fish Shellfish Immunol.">
        <title>Early steps in the European eel (Anguilla anguilla)-Vibrio vulnificus interaction in the gills: Role of the RtxA13 toxin.</title>
        <authorList>
            <person name="Callol A."/>
            <person name="Pajuelo D."/>
            <person name="Ebbesson L."/>
            <person name="Teles M."/>
            <person name="MacKenzie S."/>
            <person name="Amaro C."/>
        </authorList>
    </citation>
    <scope>NUCLEOTIDE SEQUENCE</scope>
</reference>
<accession>A0A0E9WYV5</accession>
<name>A0A0E9WYV5_ANGAN</name>
<dbReference type="EMBL" id="GBXM01013043">
    <property type="protein sequence ID" value="JAH95534.1"/>
    <property type="molecule type" value="Transcribed_RNA"/>
</dbReference>
<protein>
    <submittedName>
        <fullName evidence="1">Uncharacterized protein</fullName>
    </submittedName>
</protein>
<organism evidence="1">
    <name type="scientific">Anguilla anguilla</name>
    <name type="common">European freshwater eel</name>
    <name type="synonym">Muraena anguilla</name>
    <dbReference type="NCBI Taxonomy" id="7936"/>
    <lineage>
        <taxon>Eukaryota</taxon>
        <taxon>Metazoa</taxon>
        <taxon>Chordata</taxon>
        <taxon>Craniata</taxon>
        <taxon>Vertebrata</taxon>
        <taxon>Euteleostomi</taxon>
        <taxon>Actinopterygii</taxon>
        <taxon>Neopterygii</taxon>
        <taxon>Teleostei</taxon>
        <taxon>Anguilliformes</taxon>
        <taxon>Anguillidae</taxon>
        <taxon>Anguilla</taxon>
    </lineage>
</organism>
<evidence type="ECO:0000313" key="1">
    <source>
        <dbReference type="EMBL" id="JAH95534.1"/>
    </source>
</evidence>
<sequence length="62" mass="7313">MKLNSSPFLLIQCFWLSNHWLNKTVYICQMKKYGFVFHLDCLQCMYSGSEAPALQLYLNMSI</sequence>
<proteinExistence type="predicted"/>